<sequence>MTAWDIDPPEIGTVLVNTLSHLGEEGGSEGLFGDMTTIEERVTTLSTHINSAPIGVALGEFAEHYFGLMGDMLSLTGNAVTQTSEATTAYVTGNEEMALEAQRNAGVVPDPPPPPAPGGNAELV</sequence>
<protein>
    <submittedName>
        <fullName evidence="2">Uncharacterized protein</fullName>
    </submittedName>
</protein>
<feature type="region of interest" description="Disordered" evidence="1">
    <location>
        <begin position="102"/>
        <end position="124"/>
    </location>
</feature>
<dbReference type="AlphaFoldDB" id="A0A7X6RS30"/>
<comment type="caution">
    <text evidence="2">The sequence shown here is derived from an EMBL/GenBank/DDBJ whole genome shotgun (WGS) entry which is preliminary data.</text>
</comment>
<dbReference type="InterPro" id="IPR045436">
    <property type="entry name" value="DUF6507"/>
</dbReference>
<dbReference type="EMBL" id="JAAXPG010000022">
    <property type="protein sequence ID" value="NKZ00239.1"/>
    <property type="molecule type" value="Genomic_DNA"/>
</dbReference>
<evidence type="ECO:0000313" key="3">
    <source>
        <dbReference type="Proteomes" id="UP000553209"/>
    </source>
</evidence>
<dbReference type="RefSeq" id="WP_013155052.1">
    <property type="nucleotide sequence ID" value="NZ_JAAXPG010000022.1"/>
</dbReference>
<accession>A0A7X6RS30</accession>
<evidence type="ECO:0000313" key="2">
    <source>
        <dbReference type="EMBL" id="NKZ00239.1"/>
    </source>
</evidence>
<dbReference type="Proteomes" id="UP000553209">
    <property type="component" value="Unassembled WGS sequence"/>
</dbReference>
<gene>
    <name evidence="2" type="ORF">HGB44_21570</name>
</gene>
<reference evidence="2 3" key="1">
    <citation type="submission" date="2020-04" db="EMBL/GenBank/DDBJ databases">
        <title>MicrobeNet Type strains.</title>
        <authorList>
            <person name="Nicholson A.C."/>
        </authorList>
    </citation>
    <scope>NUCLEOTIDE SEQUENCE [LARGE SCALE GENOMIC DNA]</scope>
    <source>
        <strain evidence="2 3">ATCC 23612</strain>
    </source>
</reference>
<name>A0A7X6RS30_9ACTN</name>
<keyword evidence="3" id="KW-1185">Reference proteome</keyword>
<evidence type="ECO:0000256" key="1">
    <source>
        <dbReference type="SAM" id="MobiDB-lite"/>
    </source>
</evidence>
<proteinExistence type="predicted"/>
<dbReference type="GeneID" id="91486593"/>
<organism evidence="2 3">
    <name type="scientific">Nocardiopsis alborubida</name>
    <dbReference type="NCBI Taxonomy" id="146802"/>
    <lineage>
        <taxon>Bacteria</taxon>
        <taxon>Bacillati</taxon>
        <taxon>Actinomycetota</taxon>
        <taxon>Actinomycetes</taxon>
        <taxon>Streptosporangiales</taxon>
        <taxon>Nocardiopsidaceae</taxon>
        <taxon>Nocardiopsis</taxon>
    </lineage>
</organism>
<dbReference type="Pfam" id="PF20117">
    <property type="entry name" value="DUF6507"/>
    <property type="match status" value="1"/>
</dbReference>